<organism evidence="1 2">
    <name type="scientific">Sclerotinia sclerotiorum (strain ATCC 18683 / 1980 / Ss-1)</name>
    <name type="common">White mold</name>
    <name type="synonym">Whetzelinia sclerotiorum</name>
    <dbReference type="NCBI Taxonomy" id="665079"/>
    <lineage>
        <taxon>Eukaryota</taxon>
        <taxon>Fungi</taxon>
        <taxon>Dikarya</taxon>
        <taxon>Ascomycota</taxon>
        <taxon>Pezizomycotina</taxon>
        <taxon>Leotiomycetes</taxon>
        <taxon>Helotiales</taxon>
        <taxon>Sclerotiniaceae</taxon>
        <taxon>Sclerotinia</taxon>
    </lineage>
</organism>
<proteinExistence type="predicted"/>
<evidence type="ECO:0000313" key="2">
    <source>
        <dbReference type="Proteomes" id="UP000001312"/>
    </source>
</evidence>
<dbReference type="HOGENOM" id="CLU_2543975_0_0_1"/>
<dbReference type="Proteomes" id="UP000001312">
    <property type="component" value="Unassembled WGS sequence"/>
</dbReference>
<sequence length="83" mass="9197">MTEGQKTSIQILEYLEAGLPFNHDLSAPIRFAAFFQNWREIPVTAYVIPEFQRWGSSCIIAAILGTEAATLVQISNLTQIGVV</sequence>
<accession>A7ECU3</accession>
<dbReference type="RefSeq" id="XP_001595044.1">
    <property type="nucleotide sequence ID" value="XM_001594994.1"/>
</dbReference>
<dbReference type="AlphaFoldDB" id="A7ECU3"/>
<protein>
    <submittedName>
        <fullName evidence="1">Uncharacterized protein</fullName>
    </submittedName>
</protein>
<dbReference type="KEGG" id="ssl:SS1G_03132"/>
<evidence type="ECO:0000313" key="1">
    <source>
        <dbReference type="EMBL" id="EDO00659.1"/>
    </source>
</evidence>
<dbReference type="GeneID" id="5491673"/>
<name>A7ECU3_SCLS1</name>
<keyword evidence="2" id="KW-1185">Reference proteome</keyword>
<dbReference type="InParanoid" id="A7ECU3"/>
<gene>
    <name evidence="1" type="ORF">SS1G_03132</name>
</gene>
<dbReference type="EMBL" id="CH476624">
    <property type="protein sequence ID" value="EDO00659.1"/>
    <property type="molecule type" value="Genomic_DNA"/>
</dbReference>
<reference evidence="2" key="1">
    <citation type="journal article" date="2011" name="PLoS Genet.">
        <title>Genomic analysis of the necrotrophic fungal pathogens Sclerotinia sclerotiorum and Botrytis cinerea.</title>
        <authorList>
            <person name="Amselem J."/>
            <person name="Cuomo C.A."/>
            <person name="van Kan J.A."/>
            <person name="Viaud M."/>
            <person name="Benito E.P."/>
            <person name="Couloux A."/>
            <person name="Coutinho P.M."/>
            <person name="de Vries R.P."/>
            <person name="Dyer P.S."/>
            <person name="Fillinger S."/>
            <person name="Fournier E."/>
            <person name="Gout L."/>
            <person name="Hahn M."/>
            <person name="Kohn L."/>
            <person name="Lapalu N."/>
            <person name="Plummer K.M."/>
            <person name="Pradier J.M."/>
            <person name="Quevillon E."/>
            <person name="Sharon A."/>
            <person name="Simon A."/>
            <person name="ten Have A."/>
            <person name="Tudzynski B."/>
            <person name="Tudzynski P."/>
            <person name="Wincker P."/>
            <person name="Andrew M."/>
            <person name="Anthouard V."/>
            <person name="Beever R.E."/>
            <person name="Beffa R."/>
            <person name="Benoit I."/>
            <person name="Bouzid O."/>
            <person name="Brault B."/>
            <person name="Chen Z."/>
            <person name="Choquer M."/>
            <person name="Collemare J."/>
            <person name="Cotton P."/>
            <person name="Danchin E.G."/>
            <person name="Da Silva C."/>
            <person name="Gautier A."/>
            <person name="Giraud C."/>
            <person name="Giraud T."/>
            <person name="Gonzalez C."/>
            <person name="Grossetete S."/>
            <person name="Guldener U."/>
            <person name="Henrissat B."/>
            <person name="Howlett B.J."/>
            <person name="Kodira C."/>
            <person name="Kretschmer M."/>
            <person name="Lappartient A."/>
            <person name="Leroch M."/>
            <person name="Levis C."/>
            <person name="Mauceli E."/>
            <person name="Neuveglise C."/>
            <person name="Oeser B."/>
            <person name="Pearson M."/>
            <person name="Poulain J."/>
            <person name="Poussereau N."/>
            <person name="Quesneville H."/>
            <person name="Rascle C."/>
            <person name="Schumacher J."/>
            <person name="Segurens B."/>
            <person name="Sexton A."/>
            <person name="Silva E."/>
            <person name="Sirven C."/>
            <person name="Soanes D.M."/>
            <person name="Talbot N.J."/>
            <person name="Templeton M."/>
            <person name="Yandava C."/>
            <person name="Yarden O."/>
            <person name="Zeng Q."/>
            <person name="Rollins J.A."/>
            <person name="Lebrun M.H."/>
            <person name="Dickman M."/>
        </authorList>
    </citation>
    <scope>NUCLEOTIDE SEQUENCE [LARGE SCALE GENOMIC DNA]</scope>
    <source>
        <strain evidence="2">ATCC 18683 / 1980 / Ss-1</strain>
    </source>
</reference>